<evidence type="ECO:0000256" key="6">
    <source>
        <dbReference type="SAM" id="MobiDB-lite"/>
    </source>
</evidence>
<dbReference type="GeneID" id="85480387"/>
<evidence type="ECO:0000313" key="8">
    <source>
        <dbReference type="Proteomes" id="UP001243989"/>
    </source>
</evidence>
<dbReference type="GO" id="GO:0022857">
    <property type="term" value="F:transmembrane transporter activity"/>
    <property type="evidence" value="ECO:0007669"/>
    <property type="project" value="TreeGrafter"/>
</dbReference>
<dbReference type="RefSeq" id="XP_060443201.1">
    <property type="nucleotide sequence ID" value="XM_060595525.1"/>
</dbReference>
<evidence type="ECO:0000256" key="1">
    <source>
        <dbReference type="ARBA" id="ARBA00004141"/>
    </source>
</evidence>
<evidence type="ECO:0000256" key="2">
    <source>
        <dbReference type="ARBA" id="ARBA00022448"/>
    </source>
</evidence>
<proteinExistence type="predicted"/>
<keyword evidence="8" id="KW-1185">Reference proteome</keyword>
<feature type="region of interest" description="Disordered" evidence="6">
    <location>
        <begin position="1"/>
        <end position="39"/>
    </location>
</feature>
<dbReference type="GO" id="GO:0016020">
    <property type="term" value="C:membrane"/>
    <property type="evidence" value="ECO:0007669"/>
    <property type="project" value="UniProtKB-SubCell"/>
</dbReference>
<comment type="caution">
    <text evidence="7">The sequence shown here is derived from an EMBL/GenBank/DDBJ whole genome shotgun (WGS) entry which is preliminary data.</text>
</comment>
<reference evidence="7" key="1">
    <citation type="submission" date="2021-06" db="EMBL/GenBank/DDBJ databases">
        <title>Comparative genomics, transcriptomics and evolutionary studies reveal genomic signatures of adaptation to plant cell wall in hemibiotrophic fungi.</title>
        <authorList>
            <consortium name="DOE Joint Genome Institute"/>
            <person name="Baroncelli R."/>
            <person name="Diaz J.F."/>
            <person name="Benocci T."/>
            <person name="Peng M."/>
            <person name="Battaglia E."/>
            <person name="Haridas S."/>
            <person name="Andreopoulos W."/>
            <person name="Labutti K."/>
            <person name="Pangilinan J."/>
            <person name="Floch G.L."/>
            <person name="Makela M.R."/>
            <person name="Henrissat B."/>
            <person name="Grigoriev I.V."/>
            <person name="Crouch J.A."/>
            <person name="De Vries R.P."/>
            <person name="Sukno S.A."/>
            <person name="Thon M.R."/>
        </authorList>
    </citation>
    <scope>NUCLEOTIDE SEQUENCE</scope>
    <source>
        <strain evidence="7">CBS 102054</strain>
    </source>
</reference>
<evidence type="ECO:0000313" key="7">
    <source>
        <dbReference type="EMBL" id="KAK1634594.1"/>
    </source>
</evidence>
<keyword evidence="4" id="KW-1133">Transmembrane helix</keyword>
<accession>A0AAI9ZMC8</accession>
<dbReference type="Proteomes" id="UP001243989">
    <property type="component" value="Unassembled WGS sequence"/>
</dbReference>
<keyword evidence="3" id="KW-0812">Transmembrane</keyword>
<sequence>MSSETDHEKRIFDGGSYSRSKTGHRPIIQGEARSPGTHAEHQHAVTKGEVDDTTVFYNLNKDTAGPLAPGSEKRLVQKNFWFLLGQTWWIAFLIHLDKSTLSQASTMGIFKDVEMTKKQYNDLFVVLYTGYSLLSGPVPACPSAPVKSNSSSALCYSGLSCSACTHLRRQEGSLWLSDLSLAWFQTESQIVPSTTILHQAFFPPKKSPWVQLLWWASGSLANVLLTMVAYKLILLDDSQALVGGLLSSWGC</sequence>
<keyword evidence="5" id="KW-0472">Membrane</keyword>
<evidence type="ECO:0000256" key="3">
    <source>
        <dbReference type="ARBA" id="ARBA00022692"/>
    </source>
</evidence>
<evidence type="ECO:0000256" key="5">
    <source>
        <dbReference type="ARBA" id="ARBA00023136"/>
    </source>
</evidence>
<dbReference type="PANTHER" id="PTHR43791:SF103">
    <property type="entry name" value="MAJOR FACILITATOR SUPERFAMILY (MFS) PROFILE DOMAIN-CONTAINING PROTEIN-RELATED"/>
    <property type="match status" value="1"/>
</dbReference>
<feature type="compositionally biased region" description="Basic and acidic residues" evidence="6">
    <location>
        <begin position="1"/>
        <end position="12"/>
    </location>
</feature>
<dbReference type="PANTHER" id="PTHR43791">
    <property type="entry name" value="PERMEASE-RELATED"/>
    <property type="match status" value="1"/>
</dbReference>
<dbReference type="EMBL" id="JAHMHQ010000014">
    <property type="protein sequence ID" value="KAK1634594.1"/>
    <property type="molecule type" value="Genomic_DNA"/>
</dbReference>
<gene>
    <name evidence="7" type="ORF">BDP81DRAFT_50100</name>
</gene>
<comment type="subcellular location">
    <subcellularLocation>
        <location evidence="1">Membrane</location>
        <topology evidence="1">Multi-pass membrane protein</topology>
    </subcellularLocation>
</comment>
<evidence type="ECO:0000256" key="4">
    <source>
        <dbReference type="ARBA" id="ARBA00022989"/>
    </source>
</evidence>
<keyword evidence="2" id="KW-0813">Transport</keyword>
<dbReference type="AlphaFoldDB" id="A0AAI9ZMC8"/>
<organism evidence="7 8">
    <name type="scientific">Colletotrichum phormii</name>
    <dbReference type="NCBI Taxonomy" id="359342"/>
    <lineage>
        <taxon>Eukaryota</taxon>
        <taxon>Fungi</taxon>
        <taxon>Dikarya</taxon>
        <taxon>Ascomycota</taxon>
        <taxon>Pezizomycotina</taxon>
        <taxon>Sordariomycetes</taxon>
        <taxon>Hypocreomycetidae</taxon>
        <taxon>Glomerellales</taxon>
        <taxon>Glomerellaceae</taxon>
        <taxon>Colletotrichum</taxon>
        <taxon>Colletotrichum acutatum species complex</taxon>
    </lineage>
</organism>
<name>A0AAI9ZMC8_9PEZI</name>
<protein>
    <submittedName>
        <fullName evidence="7">Uncharacterized protein</fullName>
    </submittedName>
</protein>